<comment type="similarity">
    <text evidence="1">Belongs to the TRAFAC class TrmE-Era-EngA-EngB-Septin-like GTPase superfamily. AIG1/Toc34/Toc159-like paraseptin GTPase family. IAN subfamily.</text>
</comment>
<dbReference type="Pfam" id="PF04548">
    <property type="entry name" value="AIG1"/>
    <property type="match status" value="1"/>
</dbReference>
<dbReference type="AlphaFoldDB" id="A0A3Q1F5K6"/>
<dbReference type="PANTHER" id="PTHR32046:SF14">
    <property type="match status" value="1"/>
</dbReference>
<feature type="domain" description="AIG1-type G" evidence="4">
    <location>
        <begin position="97"/>
        <end position="249"/>
    </location>
</feature>
<keyword evidence="2" id="KW-0547">Nucleotide-binding</keyword>
<keyword evidence="6" id="KW-1185">Reference proteome</keyword>
<reference evidence="5" key="2">
    <citation type="submission" date="2025-09" db="UniProtKB">
        <authorList>
            <consortium name="Ensembl"/>
        </authorList>
    </citation>
    <scope>IDENTIFICATION</scope>
</reference>
<evidence type="ECO:0000256" key="1">
    <source>
        <dbReference type="ARBA" id="ARBA00008535"/>
    </source>
</evidence>
<dbReference type="Proteomes" id="UP000257200">
    <property type="component" value="Unplaced"/>
</dbReference>
<protein>
    <recommendedName>
        <fullName evidence="4">AIG1-type G domain-containing protein</fullName>
    </recommendedName>
</protein>
<dbReference type="PANTHER" id="PTHR32046">
    <property type="entry name" value="G DOMAIN-CONTAINING PROTEIN"/>
    <property type="match status" value="1"/>
</dbReference>
<feature type="coiled-coil region" evidence="3">
    <location>
        <begin position="569"/>
        <end position="596"/>
    </location>
</feature>
<dbReference type="InterPro" id="IPR006703">
    <property type="entry name" value="G_AIG1"/>
</dbReference>
<accession>A0A3Q1F5K6</accession>
<dbReference type="STRING" id="80966.ENSAPOP00000013031"/>
<evidence type="ECO:0000313" key="6">
    <source>
        <dbReference type="Proteomes" id="UP000257200"/>
    </source>
</evidence>
<dbReference type="SUPFAM" id="SSF52540">
    <property type="entry name" value="P-loop containing nucleoside triphosphate hydrolases"/>
    <property type="match status" value="1"/>
</dbReference>
<sequence>MTTAEEAIISGLQSETGYAVRVRCDCGVDGKSKESITVNVSTTKREFARLAEYLKHISKETNSNQPLIYKLPLEEEDVDIDGCRKFNFGKEGMRQNRTIMLLGATGSGKSTLINGMINYIVGVEWNDHFRFKLIDEDQSKSQAHSQTSEVTVYKINHQDGFKTPFSLTVVDTPGFGDTRGVARDKEITEQIRRLFTSINGVSELDAVCFVTQASLARLTATQRYVFDSVLSIFGKDVAENIQMLVTFADGKQPPVLEAINIAEVPCPKNDLGFPVHFKFNNSALFADNQGHGLGGEDSDEEDNFDEMFWKMGIKSMEKFFTALGKMKTKSLLMTQEVLKERKHLETAIEGLQPQVKAGLAKLEEIKTTQQKIKDHETVMTSNENFEIEVDVTKPVQIQITEKGAYITNCQICSTTCHYPCAIANDNEKRGCASMDGAGMCTVCPGKCIWRVHFNQTYRWEYVKVKEKQTLKELKHKYEKASQEKMTIQELIQRQEEEIGHLQDVMVGLMDRSAQSITRLQEISLRPNPLTTPEYIDMMIQGEESEAKEGYQARIQSLEAVKERATLISKVAKRDRLTKTEEELSEETQERKEKKGLVKKIANFFGY</sequence>
<dbReference type="GO" id="GO:0005525">
    <property type="term" value="F:GTP binding"/>
    <property type="evidence" value="ECO:0007669"/>
    <property type="project" value="InterPro"/>
</dbReference>
<dbReference type="InterPro" id="IPR027417">
    <property type="entry name" value="P-loop_NTPase"/>
</dbReference>
<evidence type="ECO:0000256" key="3">
    <source>
        <dbReference type="SAM" id="Coils"/>
    </source>
</evidence>
<evidence type="ECO:0000313" key="5">
    <source>
        <dbReference type="Ensembl" id="ENSAPOP00000013031.1"/>
    </source>
</evidence>
<name>A0A3Q1F5K6_9TELE</name>
<dbReference type="Ensembl" id="ENSAPOT00000021074.1">
    <property type="protein sequence ID" value="ENSAPOP00000013031.1"/>
    <property type="gene ID" value="ENSAPOG00000015784.1"/>
</dbReference>
<feature type="coiled-coil region" evidence="3">
    <location>
        <begin position="463"/>
        <end position="497"/>
    </location>
</feature>
<evidence type="ECO:0000259" key="4">
    <source>
        <dbReference type="Pfam" id="PF04548"/>
    </source>
</evidence>
<keyword evidence="3" id="KW-0175">Coiled coil</keyword>
<dbReference type="FunFam" id="3.40.50.300:FF:002049">
    <property type="entry name" value="Si:ch73-170d6.2"/>
    <property type="match status" value="1"/>
</dbReference>
<proteinExistence type="inferred from homology"/>
<organism evidence="5 6">
    <name type="scientific">Acanthochromis polyacanthus</name>
    <name type="common">spiny chromis</name>
    <dbReference type="NCBI Taxonomy" id="80966"/>
    <lineage>
        <taxon>Eukaryota</taxon>
        <taxon>Metazoa</taxon>
        <taxon>Chordata</taxon>
        <taxon>Craniata</taxon>
        <taxon>Vertebrata</taxon>
        <taxon>Euteleostomi</taxon>
        <taxon>Actinopterygii</taxon>
        <taxon>Neopterygii</taxon>
        <taxon>Teleostei</taxon>
        <taxon>Neoteleostei</taxon>
        <taxon>Acanthomorphata</taxon>
        <taxon>Ovalentaria</taxon>
        <taxon>Pomacentridae</taxon>
        <taxon>Acanthochromis</taxon>
    </lineage>
</organism>
<dbReference type="GeneTree" id="ENSGT00940000166734"/>
<evidence type="ECO:0000256" key="2">
    <source>
        <dbReference type="ARBA" id="ARBA00022741"/>
    </source>
</evidence>
<dbReference type="Gene3D" id="3.40.50.300">
    <property type="entry name" value="P-loop containing nucleotide triphosphate hydrolases"/>
    <property type="match status" value="1"/>
</dbReference>
<dbReference type="InParanoid" id="A0A3Q1F5K6"/>
<reference evidence="5" key="1">
    <citation type="submission" date="2025-08" db="UniProtKB">
        <authorList>
            <consortium name="Ensembl"/>
        </authorList>
    </citation>
    <scope>IDENTIFICATION</scope>
</reference>